<dbReference type="AlphaFoldDB" id="A0AAX2AD14"/>
<dbReference type="SMART" id="SM00257">
    <property type="entry name" value="LysM"/>
    <property type="match status" value="2"/>
</dbReference>
<feature type="non-terminal residue" evidence="2">
    <location>
        <position position="573"/>
    </location>
</feature>
<protein>
    <recommendedName>
        <fullName evidence="1">LysM domain-containing protein</fullName>
    </recommendedName>
</protein>
<dbReference type="InterPro" id="IPR036779">
    <property type="entry name" value="LysM_dom_sf"/>
</dbReference>
<keyword evidence="3" id="KW-1185">Reference proteome</keyword>
<feature type="domain" description="LysM" evidence="1">
    <location>
        <begin position="477"/>
        <end position="523"/>
    </location>
</feature>
<gene>
    <name evidence="2" type="ORF">CP985_13145</name>
</gene>
<evidence type="ECO:0000259" key="1">
    <source>
        <dbReference type="SMART" id="SM00257"/>
    </source>
</evidence>
<dbReference type="Pfam" id="PF01476">
    <property type="entry name" value="LysM"/>
    <property type="match status" value="1"/>
</dbReference>
<dbReference type="InterPro" id="IPR018392">
    <property type="entry name" value="LysM"/>
</dbReference>
<reference evidence="2 3" key="1">
    <citation type="submission" date="2017-09" db="EMBL/GenBank/DDBJ databases">
        <title>Genomics of the genus Arcobacter.</title>
        <authorList>
            <person name="Perez-Cataluna A."/>
            <person name="Figueras M.J."/>
            <person name="Salas-Masso N."/>
        </authorList>
    </citation>
    <scope>NUCLEOTIDE SEQUENCE [LARGE SCALE GENOMIC DNA]</scope>
    <source>
        <strain evidence="2 3">CECT 7386</strain>
    </source>
</reference>
<feature type="domain" description="LysM" evidence="1">
    <location>
        <begin position="215"/>
        <end position="261"/>
    </location>
</feature>
<comment type="caution">
    <text evidence="2">The sequence shown here is derived from an EMBL/GenBank/DDBJ whole genome shotgun (WGS) entry which is preliminary data.</text>
</comment>
<dbReference type="Gene3D" id="3.10.350.10">
    <property type="entry name" value="LysM domain"/>
    <property type="match status" value="1"/>
</dbReference>
<organism evidence="2 3">
    <name type="scientific">Malaciobacter mytili LMG 24559</name>
    <dbReference type="NCBI Taxonomy" id="1032238"/>
    <lineage>
        <taxon>Bacteria</taxon>
        <taxon>Pseudomonadati</taxon>
        <taxon>Campylobacterota</taxon>
        <taxon>Epsilonproteobacteria</taxon>
        <taxon>Campylobacterales</taxon>
        <taxon>Arcobacteraceae</taxon>
        <taxon>Malaciobacter</taxon>
    </lineage>
</organism>
<sequence length="573" mass="63545">MDITDSSNSEKLFKIAIATPDVAVEMLTEHLEKNNHIDAKDIPNITKLFTNTKAGAVTAVLEWDNSKSVDDNIAHISGTLLQDFAEGAAGIALVSSLAPITALFGIPAFGVVFFGFAAGIGIGYALDKAGIDAGAFTEKVYNYAQDFQSTYDLETQRFEQLKESNLEAYNNMVQSGVYPQNTPVWNKHINELTKDLYTRKAENLKSTINYENNEIIDENNSLSQIAQKNGLTEKQLLDYNNLKVKEDDYNNIQDGTKIAIPNKPDVNEGVTVFTDDKGNQKIIVEDNSGKTKVFYYNAEDYSLLEIDGNEQIYNRVNADGSVTTQKLGIGNIEVKDSSNVAEGVIVKNISDTNYELVYDSNSNIHPNTQLDVLLRQKTNSNLPLKDLAIANGYVDEAELREAFANGKTIITPTKQIISKDTNTTEYNMGENKVTKLSFNENSEAVIDTQISNSIETPIFEKNIPSIDNGNYILNDQVISLKEGQTISHIAQNTPFSSIELLEYNNLTLEDAKNLPVGYKVLVPKEKAVEIESENGVIKLFKNPDDTFTLRVPDENNNKTNITYDENSDLLIYG</sequence>
<accession>A0AAX2AD14</accession>
<evidence type="ECO:0000313" key="3">
    <source>
        <dbReference type="Proteomes" id="UP000290092"/>
    </source>
</evidence>
<name>A0AAX2AD14_9BACT</name>
<dbReference type="EMBL" id="NXID01000059">
    <property type="protein sequence ID" value="RXK13717.1"/>
    <property type="molecule type" value="Genomic_DNA"/>
</dbReference>
<dbReference type="CDD" id="cd00118">
    <property type="entry name" value="LysM"/>
    <property type="match status" value="1"/>
</dbReference>
<proteinExistence type="predicted"/>
<dbReference type="Proteomes" id="UP000290092">
    <property type="component" value="Unassembled WGS sequence"/>
</dbReference>
<evidence type="ECO:0000313" key="2">
    <source>
        <dbReference type="EMBL" id="RXK13717.1"/>
    </source>
</evidence>